<evidence type="ECO:0000256" key="12">
    <source>
        <dbReference type="SAM" id="MobiDB-lite"/>
    </source>
</evidence>
<evidence type="ECO:0000256" key="1">
    <source>
        <dbReference type="ARBA" id="ARBA00007532"/>
    </source>
</evidence>
<accession>A0A518CY88</accession>
<organism evidence="15 16">
    <name type="scientific">Rohdeia mirabilis</name>
    <dbReference type="NCBI Taxonomy" id="2528008"/>
    <lineage>
        <taxon>Bacteria</taxon>
        <taxon>Pseudomonadati</taxon>
        <taxon>Planctomycetota</taxon>
        <taxon>Planctomycetia</taxon>
        <taxon>Planctomycetia incertae sedis</taxon>
        <taxon>Rohdeia</taxon>
    </lineage>
</organism>
<evidence type="ECO:0000256" key="10">
    <source>
        <dbReference type="PIRSR" id="PIRSR000350-4"/>
    </source>
</evidence>
<dbReference type="InterPro" id="IPR023753">
    <property type="entry name" value="FAD/NAD-binding_dom"/>
</dbReference>
<keyword evidence="4" id="KW-0521">NADP</keyword>
<keyword evidence="5 11" id="KW-0560">Oxidoreductase</keyword>
<evidence type="ECO:0000256" key="3">
    <source>
        <dbReference type="ARBA" id="ARBA00022827"/>
    </source>
</evidence>
<evidence type="ECO:0000256" key="5">
    <source>
        <dbReference type="ARBA" id="ARBA00023002"/>
    </source>
</evidence>
<keyword evidence="2 11" id="KW-0285">Flavoprotein</keyword>
<feature type="binding site" evidence="9">
    <location>
        <position position="304"/>
    </location>
    <ligand>
        <name>NAD(+)</name>
        <dbReference type="ChEBI" id="CHEBI:57540"/>
    </ligand>
</feature>
<dbReference type="GO" id="GO:0050660">
    <property type="term" value="F:flavin adenine dinucleotide binding"/>
    <property type="evidence" value="ECO:0007669"/>
    <property type="project" value="TreeGrafter"/>
</dbReference>
<dbReference type="AlphaFoldDB" id="A0A518CY88"/>
<evidence type="ECO:0000259" key="13">
    <source>
        <dbReference type="Pfam" id="PF02852"/>
    </source>
</evidence>
<feature type="disulfide bond" description="Redox-active" evidence="10">
    <location>
        <begin position="64"/>
        <end position="69"/>
    </location>
</feature>
<feature type="domain" description="Pyridine nucleotide-disulphide oxidoreductase dimerisation" evidence="13">
    <location>
        <begin position="386"/>
        <end position="493"/>
    </location>
</feature>
<keyword evidence="9" id="KW-0520">NAD</keyword>
<evidence type="ECO:0000256" key="2">
    <source>
        <dbReference type="ARBA" id="ARBA00022630"/>
    </source>
</evidence>
<comment type="cofactor">
    <cofactor evidence="9">
        <name>FAD</name>
        <dbReference type="ChEBI" id="CHEBI:57692"/>
    </cofactor>
    <text evidence="9">Binds 1 FAD per subunit.</text>
</comment>
<dbReference type="Gene3D" id="3.30.390.30">
    <property type="match status" value="1"/>
</dbReference>
<protein>
    <submittedName>
        <fullName evidence="15">Dihydrolipoyl dehydrogenase</fullName>
        <ecNumber evidence="15">1.8.1.4</ecNumber>
    </submittedName>
</protein>
<dbReference type="FunFam" id="3.30.390.30:FF:000001">
    <property type="entry name" value="Dihydrolipoyl dehydrogenase"/>
    <property type="match status" value="1"/>
</dbReference>
<keyword evidence="6" id="KW-1015">Disulfide bond</keyword>
<gene>
    <name evidence="15" type="primary">pdhD_1</name>
    <name evidence="15" type="ORF">Pla163_12710</name>
</gene>
<feature type="active site" description="Proton acceptor" evidence="8">
    <location>
        <position position="483"/>
    </location>
</feature>
<feature type="binding site" evidence="9">
    <location>
        <position position="73"/>
    </location>
    <ligand>
        <name>FAD</name>
        <dbReference type="ChEBI" id="CHEBI:57692"/>
    </ligand>
</feature>
<evidence type="ECO:0000256" key="4">
    <source>
        <dbReference type="ARBA" id="ARBA00022857"/>
    </source>
</evidence>
<keyword evidence="16" id="KW-1185">Reference proteome</keyword>
<dbReference type="SUPFAM" id="SSF51905">
    <property type="entry name" value="FAD/NAD(P)-binding domain"/>
    <property type="match status" value="1"/>
</dbReference>
<dbReference type="Pfam" id="PF02852">
    <property type="entry name" value="Pyr_redox_dim"/>
    <property type="match status" value="1"/>
</dbReference>
<reference evidence="15 16" key="1">
    <citation type="submission" date="2019-02" db="EMBL/GenBank/DDBJ databases">
        <title>Deep-cultivation of Planctomycetes and their phenomic and genomic characterization uncovers novel biology.</title>
        <authorList>
            <person name="Wiegand S."/>
            <person name="Jogler M."/>
            <person name="Boedeker C."/>
            <person name="Pinto D."/>
            <person name="Vollmers J."/>
            <person name="Rivas-Marin E."/>
            <person name="Kohn T."/>
            <person name="Peeters S.H."/>
            <person name="Heuer A."/>
            <person name="Rast P."/>
            <person name="Oberbeckmann S."/>
            <person name="Bunk B."/>
            <person name="Jeske O."/>
            <person name="Meyerdierks A."/>
            <person name="Storesund J.E."/>
            <person name="Kallscheuer N."/>
            <person name="Luecker S."/>
            <person name="Lage O.M."/>
            <person name="Pohl T."/>
            <person name="Merkel B.J."/>
            <person name="Hornburger P."/>
            <person name="Mueller R.-W."/>
            <person name="Bruemmer F."/>
            <person name="Labrenz M."/>
            <person name="Spormann A.M."/>
            <person name="Op den Camp H."/>
            <person name="Overmann J."/>
            <person name="Amann R."/>
            <person name="Jetten M.S.M."/>
            <person name="Mascher T."/>
            <person name="Medema M.H."/>
            <person name="Devos D.P."/>
            <person name="Kaster A.-K."/>
            <person name="Ovreas L."/>
            <person name="Rohde M."/>
            <person name="Galperin M.Y."/>
            <person name="Jogler C."/>
        </authorList>
    </citation>
    <scope>NUCLEOTIDE SEQUENCE [LARGE SCALE GENOMIC DNA]</scope>
    <source>
        <strain evidence="15 16">Pla163</strain>
    </source>
</reference>
<evidence type="ECO:0000256" key="6">
    <source>
        <dbReference type="ARBA" id="ARBA00023157"/>
    </source>
</evidence>
<dbReference type="Gene3D" id="3.50.50.60">
    <property type="entry name" value="FAD/NAD(P)-binding domain"/>
    <property type="match status" value="2"/>
</dbReference>
<comment type="similarity">
    <text evidence="1 11">Belongs to the class-I pyridine nucleotide-disulfide oxidoreductase family.</text>
</comment>
<dbReference type="GO" id="GO:0004148">
    <property type="term" value="F:dihydrolipoyl dehydrogenase (NADH) activity"/>
    <property type="evidence" value="ECO:0007669"/>
    <property type="project" value="UniProtKB-EC"/>
</dbReference>
<keyword evidence="9" id="KW-0547">Nucleotide-binding</keyword>
<feature type="region of interest" description="Disordered" evidence="12">
    <location>
        <begin position="1"/>
        <end position="21"/>
    </location>
</feature>
<proteinExistence type="inferred from homology"/>
<evidence type="ECO:0000313" key="16">
    <source>
        <dbReference type="Proteomes" id="UP000319342"/>
    </source>
</evidence>
<evidence type="ECO:0000256" key="11">
    <source>
        <dbReference type="RuleBase" id="RU003691"/>
    </source>
</evidence>
<feature type="binding site" evidence="9">
    <location>
        <begin position="165"/>
        <end position="167"/>
    </location>
    <ligand>
        <name>FAD</name>
        <dbReference type="ChEBI" id="CHEBI:57692"/>
    </ligand>
</feature>
<dbReference type="Proteomes" id="UP000319342">
    <property type="component" value="Chromosome"/>
</dbReference>
<dbReference type="EMBL" id="CP036290">
    <property type="protein sequence ID" value="QDU84166.1"/>
    <property type="molecule type" value="Genomic_DNA"/>
</dbReference>
<evidence type="ECO:0000259" key="14">
    <source>
        <dbReference type="Pfam" id="PF07992"/>
    </source>
</evidence>
<evidence type="ECO:0000256" key="8">
    <source>
        <dbReference type="PIRSR" id="PIRSR000350-2"/>
    </source>
</evidence>
<dbReference type="GO" id="GO:0003955">
    <property type="term" value="F:NAD(P)H dehydrogenase (quinone) activity"/>
    <property type="evidence" value="ECO:0007669"/>
    <property type="project" value="TreeGrafter"/>
</dbReference>
<evidence type="ECO:0000256" key="7">
    <source>
        <dbReference type="ARBA" id="ARBA00023284"/>
    </source>
</evidence>
<feature type="binding site" evidence="9">
    <location>
        <begin position="210"/>
        <end position="217"/>
    </location>
    <ligand>
        <name>NAD(+)</name>
        <dbReference type="ChEBI" id="CHEBI:57540"/>
    </ligand>
</feature>
<dbReference type="OrthoDB" id="230580at2"/>
<dbReference type="PRINTS" id="PR00368">
    <property type="entry name" value="FADPNR"/>
</dbReference>
<dbReference type="InterPro" id="IPR012999">
    <property type="entry name" value="Pyr_OxRdtase_I_AS"/>
</dbReference>
<dbReference type="InterPro" id="IPR016156">
    <property type="entry name" value="FAD/NAD-linked_Rdtase_dimer_sf"/>
</dbReference>
<keyword evidence="3 9" id="KW-0274">FAD</keyword>
<dbReference type="InterPro" id="IPR001100">
    <property type="entry name" value="Pyr_nuc-diS_OxRdtase"/>
</dbReference>
<dbReference type="InterPro" id="IPR036188">
    <property type="entry name" value="FAD/NAD-bd_sf"/>
</dbReference>
<dbReference type="InterPro" id="IPR004099">
    <property type="entry name" value="Pyr_nucl-diS_OxRdtase_dimer"/>
</dbReference>
<evidence type="ECO:0000256" key="9">
    <source>
        <dbReference type="PIRSR" id="PIRSR000350-3"/>
    </source>
</evidence>
<evidence type="ECO:0000313" key="15">
    <source>
        <dbReference type="EMBL" id="QDU84166.1"/>
    </source>
</evidence>
<name>A0A518CY88_9BACT</name>
<dbReference type="Pfam" id="PF07992">
    <property type="entry name" value="Pyr_redox_2"/>
    <property type="match status" value="1"/>
</dbReference>
<feature type="domain" description="FAD/NAD(P)-binding" evidence="14">
    <location>
        <begin position="27"/>
        <end position="351"/>
    </location>
</feature>
<dbReference type="RefSeq" id="WP_145185201.1">
    <property type="nucleotide sequence ID" value="NZ_CP036290.1"/>
</dbReference>
<dbReference type="PIRSF" id="PIRSF000350">
    <property type="entry name" value="Mercury_reductase_MerA"/>
    <property type="match status" value="1"/>
</dbReference>
<dbReference type="PANTHER" id="PTHR43014:SF4">
    <property type="entry name" value="PYRIDINE NUCLEOTIDE-DISULFIDE OXIDOREDUCTASE RCLA-RELATED"/>
    <property type="match status" value="1"/>
</dbReference>
<dbReference type="PRINTS" id="PR00411">
    <property type="entry name" value="PNDRDTASEI"/>
</dbReference>
<keyword evidence="7 11" id="KW-0676">Redox-active center</keyword>
<sequence>MEGSDENGTRADASQVDDPNGGATTWDLVVIGGGSAGSACAAEAIKLGHERVLLLNDGELGGLCILEGCMPTKTLLHPADVVREVGHAERLGIDAQVNGVDMAALQERRARLVARFQRAKIGGMESGGYTIEFGRARFVGPDEVEVTGPDGATRRVRSRAWLVSTGSKQHVPDTQGLGTPQPDGSDPVPYWTSREALLADRVPRSLAIVGSGAIGLEFGVYFAALGTRVTLLSRSPILRRGEDPELSALYTRSLEHAGLKVQIGAALASVTHDPERGDEPFEIEYWEEGHDERFRAERLLLATGRVANLDGIGLEAAGVEIANGMPVLDDCLRSTNPNVFFAGDATGDRLILHTGNAEGRHVARNLKRHFAGEKLVAWRERIPVSALFTAPPYAECGRTEHEARQAGVDVVSAKKEWANQGRGIVMDTEPGTSFVKLVVERPSARLVGCQILGPRADDLVHVISTAMHMGATARDLVAMPWYHPTLSEAFIELARDVVFQCDPIPEPVPVPDPTDP</sequence>
<feature type="binding site" evidence="9">
    <location>
        <position position="344"/>
    </location>
    <ligand>
        <name>FAD</name>
        <dbReference type="ChEBI" id="CHEBI:57692"/>
    </ligand>
</feature>
<dbReference type="SUPFAM" id="SSF55424">
    <property type="entry name" value="FAD/NAD-linked reductases, dimerisation (C-terminal) domain"/>
    <property type="match status" value="1"/>
</dbReference>
<dbReference type="PANTHER" id="PTHR43014">
    <property type="entry name" value="MERCURIC REDUCTASE"/>
    <property type="match status" value="1"/>
</dbReference>
<dbReference type="EC" id="1.8.1.4" evidence="15"/>
<dbReference type="PROSITE" id="PS00076">
    <property type="entry name" value="PYRIDINE_REDOX_1"/>
    <property type="match status" value="1"/>
</dbReference>